<comment type="caution">
    <text evidence="1">The sequence shown here is derived from an EMBL/GenBank/DDBJ whole genome shotgun (WGS) entry which is preliminary data.</text>
</comment>
<sequence length="29" mass="3116">MEYIGISLTNTSSSWSSSNMVFNTESGSV</sequence>
<reference evidence="2" key="1">
    <citation type="submission" date="2015-03" db="EMBL/GenBank/DDBJ databases">
        <authorList>
            <consortium name="Pathogen Informatics"/>
        </authorList>
    </citation>
    <scope>NUCLEOTIDE SEQUENCE [LARGE SCALE GENOMIC DNA]</scope>
    <source>
        <strain evidence="2">N09902308</strain>
    </source>
</reference>
<evidence type="ECO:0000313" key="2">
    <source>
        <dbReference type="Proteomes" id="UP000039021"/>
    </source>
</evidence>
<dbReference type="AlphaFoldDB" id="A0A916LG95"/>
<protein>
    <submittedName>
        <fullName evidence="1">Uncharacterized protein</fullName>
    </submittedName>
</protein>
<accession>A0A916LG95</accession>
<gene>
    <name evidence="1" type="ORF">ERS007739_04833</name>
</gene>
<organism evidence="1 2">
    <name type="scientific">Mycobacterium tuberculosis</name>
    <dbReference type="NCBI Taxonomy" id="1773"/>
    <lineage>
        <taxon>Bacteria</taxon>
        <taxon>Bacillati</taxon>
        <taxon>Actinomycetota</taxon>
        <taxon>Actinomycetes</taxon>
        <taxon>Mycobacteriales</taxon>
        <taxon>Mycobacteriaceae</taxon>
        <taxon>Mycobacterium</taxon>
        <taxon>Mycobacterium tuberculosis complex</taxon>
    </lineage>
</organism>
<evidence type="ECO:0000313" key="1">
    <source>
        <dbReference type="EMBL" id="CPA77521.1"/>
    </source>
</evidence>
<dbReference type="Proteomes" id="UP000039021">
    <property type="component" value="Unassembled WGS sequence"/>
</dbReference>
<dbReference type="EMBL" id="CSBK01003290">
    <property type="protein sequence ID" value="CPA77521.1"/>
    <property type="molecule type" value="Genomic_DNA"/>
</dbReference>
<name>A0A916LG95_MYCTX</name>
<proteinExistence type="predicted"/>